<dbReference type="RefSeq" id="WP_212679009.1">
    <property type="nucleotide sequence ID" value="NZ_JAGSPK010000003.1"/>
</dbReference>
<evidence type="ECO:0000313" key="13">
    <source>
        <dbReference type="EMBL" id="MBR7793013.1"/>
    </source>
</evidence>
<proteinExistence type="inferred from homology"/>
<evidence type="ECO:0000259" key="12">
    <source>
        <dbReference type="Pfam" id="PF00122"/>
    </source>
</evidence>
<dbReference type="SUPFAM" id="SSF81653">
    <property type="entry name" value="Calcium ATPase, transduction domain A"/>
    <property type="match status" value="1"/>
</dbReference>
<accession>A0ABS5H2T4</accession>
<dbReference type="EC" id="7.2.2.12" evidence="8"/>
<dbReference type="InterPro" id="IPR027256">
    <property type="entry name" value="P-typ_ATPase_IB"/>
</dbReference>
<dbReference type="InterPro" id="IPR051014">
    <property type="entry name" value="Cation_Transport_ATPase_IB"/>
</dbReference>
<keyword evidence="4 10" id="KW-0479">Metal-binding</keyword>
<feature type="transmembrane region" description="Helical" evidence="10">
    <location>
        <begin position="741"/>
        <end position="760"/>
    </location>
</feature>
<organism evidence="13 14">
    <name type="scientific">Undibacterium rivi</name>
    <dbReference type="NCBI Taxonomy" id="2828729"/>
    <lineage>
        <taxon>Bacteria</taxon>
        <taxon>Pseudomonadati</taxon>
        <taxon>Pseudomonadota</taxon>
        <taxon>Betaproteobacteria</taxon>
        <taxon>Burkholderiales</taxon>
        <taxon>Oxalobacteraceae</taxon>
        <taxon>Undibacterium</taxon>
    </lineage>
</organism>
<dbReference type="PANTHER" id="PTHR48085:SF5">
    <property type="entry name" value="CADMIUM_ZINC-TRANSPORTING ATPASE HMA4-RELATED"/>
    <property type="match status" value="1"/>
</dbReference>
<feature type="transmembrane region" description="Helical" evidence="10">
    <location>
        <begin position="225"/>
        <end position="244"/>
    </location>
</feature>
<dbReference type="InterPro" id="IPR036412">
    <property type="entry name" value="HAD-like_sf"/>
</dbReference>
<dbReference type="SUPFAM" id="SSF81665">
    <property type="entry name" value="Calcium ATPase, transmembrane domain M"/>
    <property type="match status" value="1"/>
</dbReference>
<feature type="transmembrane region" description="Helical" evidence="10">
    <location>
        <begin position="373"/>
        <end position="395"/>
    </location>
</feature>
<dbReference type="SUPFAM" id="SSF55008">
    <property type="entry name" value="HMA, heavy metal-associated domain"/>
    <property type="match status" value="1"/>
</dbReference>
<dbReference type="InterPro" id="IPR008250">
    <property type="entry name" value="ATPase_P-typ_transduc_dom_A_sf"/>
</dbReference>
<dbReference type="InterPro" id="IPR023298">
    <property type="entry name" value="ATPase_P-typ_TM_dom_sf"/>
</dbReference>
<comment type="catalytic activity">
    <reaction evidence="9">
        <text>Zn(2+)(in) + ATP + H2O = Zn(2+)(out) + ADP + phosphate + H(+)</text>
        <dbReference type="Rhea" id="RHEA:20621"/>
        <dbReference type="ChEBI" id="CHEBI:15377"/>
        <dbReference type="ChEBI" id="CHEBI:15378"/>
        <dbReference type="ChEBI" id="CHEBI:29105"/>
        <dbReference type="ChEBI" id="CHEBI:30616"/>
        <dbReference type="ChEBI" id="CHEBI:43474"/>
        <dbReference type="ChEBI" id="CHEBI:456216"/>
        <dbReference type="EC" id="7.2.2.12"/>
    </reaction>
</comment>
<evidence type="ECO:0000256" key="10">
    <source>
        <dbReference type="RuleBase" id="RU362081"/>
    </source>
</evidence>
<dbReference type="NCBIfam" id="TIGR01494">
    <property type="entry name" value="ATPase_P-type"/>
    <property type="match status" value="1"/>
</dbReference>
<feature type="transmembrane region" description="Helical" evidence="10">
    <location>
        <begin position="203"/>
        <end position="219"/>
    </location>
</feature>
<evidence type="ECO:0000256" key="4">
    <source>
        <dbReference type="ARBA" id="ARBA00022723"/>
    </source>
</evidence>
<evidence type="ECO:0000256" key="8">
    <source>
        <dbReference type="ARBA" id="ARBA00039097"/>
    </source>
</evidence>
<dbReference type="Proteomes" id="UP000682982">
    <property type="component" value="Unassembled WGS sequence"/>
</dbReference>
<dbReference type="InterPro" id="IPR059000">
    <property type="entry name" value="ATPase_P-type_domA"/>
</dbReference>
<comment type="subcellular location">
    <subcellularLocation>
        <location evidence="10">Cell membrane</location>
    </subcellularLocation>
    <subcellularLocation>
        <location evidence="1">Membrane</location>
    </subcellularLocation>
</comment>
<comment type="caution">
    <text evidence="13">The sequence shown here is derived from an EMBL/GenBank/DDBJ whole genome shotgun (WGS) entry which is preliminary data.</text>
</comment>
<evidence type="ECO:0000256" key="7">
    <source>
        <dbReference type="ARBA" id="ARBA00023136"/>
    </source>
</evidence>
<dbReference type="InterPro" id="IPR018303">
    <property type="entry name" value="ATPase_P-typ_P_site"/>
</dbReference>
<comment type="similarity">
    <text evidence="2 10">Belongs to the cation transport ATPase (P-type) (TC 3.A.3) family. Type IB subfamily.</text>
</comment>
<dbReference type="InterPro" id="IPR023299">
    <property type="entry name" value="ATPase_P-typ_cyto_dom_N"/>
</dbReference>
<evidence type="ECO:0000256" key="5">
    <source>
        <dbReference type="ARBA" id="ARBA00022967"/>
    </source>
</evidence>
<keyword evidence="10" id="KW-1003">Cell membrane</keyword>
<keyword evidence="3 10" id="KW-0812">Transmembrane</keyword>
<dbReference type="InterPro" id="IPR001757">
    <property type="entry name" value="P_typ_ATPase"/>
</dbReference>
<evidence type="ECO:0000256" key="3">
    <source>
        <dbReference type="ARBA" id="ARBA00022692"/>
    </source>
</evidence>
<protein>
    <recommendedName>
        <fullName evidence="8">P-type Zn(2+) transporter</fullName>
        <ecNumber evidence="8">7.2.2.12</ecNumber>
    </recommendedName>
</protein>
<dbReference type="InterPro" id="IPR023214">
    <property type="entry name" value="HAD_sf"/>
</dbReference>
<dbReference type="SUPFAM" id="SSF56784">
    <property type="entry name" value="HAD-like"/>
    <property type="match status" value="1"/>
</dbReference>
<sequence length="770" mass="82023">MADKIACCGHDHTPEKPAEPAPHAHAHAHEGKQSTCGHGHQQCAAEVSMTAPEPQPNLPEDAQRLRLHIAQMDCPTEEALIRRSLSDLPDVLRLDFDLLNRILTVHHRQQNIDDIHSKLHAVGMSGTQLDAGQSHLALSEKPSRSQYWKMALGGIAAFSAEVIAWISGKEDSVIIGALALFAILICGIPTLKKGWIALRHFTLNIHLLMTAAVAGAIAIGQWPEAAMVIFLFAVAEMIEAASLIHARNAISGLLEQAPETAQVQQADGSWRAVSTRDIAVGALVQCRPGDRIALDGIIESGQSSVNQAAITGESMPVDKQQGDVVYAGTLNQSGTLQIRVSAPANASMLARIAHSVQEAQSQRAPTQSFVDRFAAVYTPVVFVLALLTAILPPLLLQQDWHESLYRALVLLVIACPCALVISTPVTVVSGLALAARHGIVVKGGLFLEQGKLLKTLAFDKTGTLTEGKPGVNLIRSLSDLDEKEILRLAASLDAGSSHPLAIALTTACKETLSEVTNAQLYEVQRGRGVSGEIDGQRCYLGNRAMLEALSIIAPGIGWQNLDAQVQALEQQGNTVIFLCRQQQLLGLIAISDQIRASSQAAIAELHALGVTTLMLTGDNAATAQAIAAQTGISDVRSQLLPEDKLNVIRTLRSQGVTGMTGDGINDAPAIATAHIGFAMAAGSDTALETADVALMQNDLRKLPEFIRISHKTSQVLWQNIAFALAVKLIFFALALSGHASLWMAVFADTGTSLLVVLNGVRLSRYAGKDV</sequence>
<dbReference type="Gene3D" id="3.40.1110.10">
    <property type="entry name" value="Calcium-transporting ATPase, cytoplasmic domain N"/>
    <property type="match status" value="1"/>
</dbReference>
<dbReference type="SFLD" id="SFLDS00003">
    <property type="entry name" value="Haloacid_Dehalogenase"/>
    <property type="match status" value="1"/>
</dbReference>
<dbReference type="EMBL" id="JAGSPK010000003">
    <property type="protein sequence ID" value="MBR7793013.1"/>
    <property type="molecule type" value="Genomic_DNA"/>
</dbReference>
<feature type="transmembrane region" description="Helical" evidence="10">
    <location>
        <begin position="407"/>
        <end position="434"/>
    </location>
</feature>
<feature type="compositionally biased region" description="Basic and acidic residues" evidence="11">
    <location>
        <begin position="1"/>
        <end position="18"/>
    </location>
</feature>
<evidence type="ECO:0000256" key="9">
    <source>
        <dbReference type="ARBA" id="ARBA00047308"/>
    </source>
</evidence>
<evidence type="ECO:0000256" key="2">
    <source>
        <dbReference type="ARBA" id="ARBA00006024"/>
    </source>
</evidence>
<evidence type="ECO:0000256" key="6">
    <source>
        <dbReference type="ARBA" id="ARBA00022989"/>
    </source>
</evidence>
<dbReference type="PRINTS" id="PR00119">
    <property type="entry name" value="CATATPASE"/>
</dbReference>
<dbReference type="SFLD" id="SFLDF00027">
    <property type="entry name" value="p-type_atpase"/>
    <property type="match status" value="1"/>
</dbReference>
<dbReference type="Pfam" id="PF00702">
    <property type="entry name" value="Hydrolase"/>
    <property type="match status" value="1"/>
</dbReference>
<dbReference type="SFLD" id="SFLDG00002">
    <property type="entry name" value="C1.7:_P-type_atpase_like"/>
    <property type="match status" value="1"/>
</dbReference>
<feature type="transmembrane region" description="Helical" evidence="10">
    <location>
        <begin position="147"/>
        <end position="167"/>
    </location>
</feature>
<feature type="region of interest" description="Disordered" evidence="11">
    <location>
        <begin position="1"/>
        <end position="58"/>
    </location>
</feature>
<keyword evidence="6 10" id="KW-1133">Transmembrane helix</keyword>
<evidence type="ECO:0000256" key="1">
    <source>
        <dbReference type="ARBA" id="ARBA00004370"/>
    </source>
</evidence>
<keyword evidence="10" id="KW-0547">Nucleotide-binding</keyword>
<keyword evidence="5" id="KW-1278">Translocase</keyword>
<dbReference type="NCBIfam" id="TIGR01525">
    <property type="entry name" value="ATPase-IB_hvy"/>
    <property type="match status" value="1"/>
</dbReference>
<evidence type="ECO:0000313" key="14">
    <source>
        <dbReference type="Proteomes" id="UP000682982"/>
    </source>
</evidence>
<reference evidence="13 14" key="1">
    <citation type="submission" date="2021-04" db="EMBL/GenBank/DDBJ databases">
        <title>novel species isolated from subtropical streams in China.</title>
        <authorList>
            <person name="Lu H."/>
        </authorList>
    </citation>
    <scope>NUCLEOTIDE SEQUENCE [LARGE SCALE GENOMIC DNA]</scope>
    <source>
        <strain evidence="13 14">FT147W</strain>
    </source>
</reference>
<dbReference type="PRINTS" id="PR00941">
    <property type="entry name" value="CDATPASE"/>
</dbReference>
<evidence type="ECO:0000256" key="11">
    <source>
        <dbReference type="SAM" id="MobiDB-lite"/>
    </source>
</evidence>
<keyword evidence="7 10" id="KW-0472">Membrane</keyword>
<keyword evidence="14" id="KW-1185">Reference proteome</keyword>
<dbReference type="InterPro" id="IPR036163">
    <property type="entry name" value="HMA_dom_sf"/>
</dbReference>
<dbReference type="PANTHER" id="PTHR48085">
    <property type="entry name" value="CADMIUM/ZINC-TRANSPORTING ATPASE HMA2-RELATED"/>
    <property type="match status" value="1"/>
</dbReference>
<feature type="domain" description="P-type ATPase A" evidence="12">
    <location>
        <begin position="256"/>
        <end position="357"/>
    </location>
</feature>
<dbReference type="Gene3D" id="2.70.150.10">
    <property type="entry name" value="Calcium-transporting ATPase, cytoplasmic transduction domain A"/>
    <property type="match status" value="1"/>
</dbReference>
<feature type="transmembrane region" description="Helical" evidence="10">
    <location>
        <begin position="173"/>
        <end position="191"/>
    </location>
</feature>
<keyword evidence="10" id="KW-0067">ATP-binding</keyword>
<dbReference type="InterPro" id="IPR044492">
    <property type="entry name" value="P_typ_ATPase_HD_dom"/>
</dbReference>
<name>A0ABS5H2T4_9BURK</name>
<dbReference type="Pfam" id="PF00122">
    <property type="entry name" value="E1-E2_ATPase"/>
    <property type="match status" value="1"/>
</dbReference>
<gene>
    <name evidence="13" type="ORF">KDM87_10430</name>
</gene>
<feature type="transmembrane region" description="Helical" evidence="10">
    <location>
        <begin position="715"/>
        <end position="735"/>
    </location>
</feature>
<dbReference type="Gene3D" id="3.40.50.1000">
    <property type="entry name" value="HAD superfamily/HAD-like"/>
    <property type="match status" value="1"/>
</dbReference>
<dbReference type="PROSITE" id="PS00154">
    <property type="entry name" value="ATPASE_E1_E2"/>
    <property type="match status" value="1"/>
</dbReference>